<dbReference type="EMBL" id="PP511607">
    <property type="protein sequence ID" value="XCD05894.1"/>
    <property type="molecule type" value="Genomic_DNA"/>
</dbReference>
<reference evidence="2" key="1">
    <citation type="submission" date="2024-03" db="EMBL/GenBank/DDBJ databases">
        <title>Diverse circular DNA viruses in blood, oral, and fecal samples of captive lemurs.</title>
        <authorList>
            <person name="Paietta E.N."/>
            <person name="Kraberger S."/>
            <person name="Lund M.C."/>
            <person name="Custer J.M."/>
            <person name="Vargas K.M."/>
            <person name="Ehmke E.E."/>
            <person name="Yoder A.D."/>
            <person name="Varsani A."/>
        </authorList>
    </citation>
    <scope>NUCLEOTIDE SEQUENCE</scope>
    <source>
        <strain evidence="2">Duke_24SS_5</strain>
    </source>
</reference>
<organism evidence="2">
    <name type="scientific">Dulem virus 50</name>
    <dbReference type="NCBI Taxonomy" id="3145761"/>
    <lineage>
        <taxon>Viruses</taxon>
        <taxon>Monodnaviria</taxon>
        <taxon>Loebvirae</taxon>
        <taxon>Hofneiviricota</taxon>
        <taxon>Faserviricetes</taxon>
        <taxon>Tubulavirales</taxon>
        <taxon>Inoviridae</taxon>
        <taxon>Inovirus</taxon>
    </lineage>
</organism>
<protein>
    <submittedName>
        <fullName evidence="2">Uncharacterized protein</fullName>
    </submittedName>
</protein>
<feature type="transmembrane region" description="Helical" evidence="1">
    <location>
        <begin position="31"/>
        <end position="52"/>
    </location>
</feature>
<sequence length="54" mass="5957">MTAWQFVGACFLVYGVIHLHKKYGLSIFKVFALEALIGIGIAAIVLVAYVYLKP</sequence>
<evidence type="ECO:0000256" key="1">
    <source>
        <dbReference type="SAM" id="Phobius"/>
    </source>
</evidence>
<keyword evidence="1" id="KW-0472">Membrane</keyword>
<keyword evidence="1" id="KW-1133">Transmembrane helix</keyword>
<keyword evidence="1" id="KW-0812">Transmembrane</keyword>
<evidence type="ECO:0000313" key="2">
    <source>
        <dbReference type="EMBL" id="XCD05894.1"/>
    </source>
</evidence>
<proteinExistence type="predicted"/>
<name>A0AAU8B1K8_9VIRU</name>
<accession>A0AAU8B1K8</accession>